<dbReference type="InterPro" id="IPR050570">
    <property type="entry name" value="Cell_wall_metabolism_enzyme"/>
</dbReference>
<sequence length="271" mass="30208">MSRKVCILLGLLFLVKAQAWAADYRPEKPFPGAPVLFSFREKVKKLTFLGRTFYPFAFQGRYCVLAAIPLGTSPGRYPVAVFFTGGKKELSLEVFAKKYPEEHLKVPRKMVRYPPKVLSRIKREIRLIRSTVSRISPEPLLDGPFVWPAAGRLSSPFGLRRFFNGEPRSPHAGLDIALPEGTLVKAANRGRVVLVGDFYLPGKIVIIDHGLGIYTVYCHLKKILVKKGELVARGQKIARSGKTGRVTGPHLHFGVYIGGVKVDPKVLLEVF</sequence>
<proteinExistence type="predicted"/>
<keyword evidence="1" id="KW-0732">Signal</keyword>
<accession>A0A7V5U2D1</accession>
<reference evidence="3" key="1">
    <citation type="journal article" date="2020" name="mSystems">
        <title>Genome- and Community-Level Interaction Insights into Carbon Utilization and Element Cycling Functions of Hydrothermarchaeota in Hydrothermal Sediment.</title>
        <authorList>
            <person name="Zhou Z."/>
            <person name="Liu Y."/>
            <person name="Xu W."/>
            <person name="Pan J."/>
            <person name="Luo Z.H."/>
            <person name="Li M."/>
        </authorList>
    </citation>
    <scope>NUCLEOTIDE SEQUENCE [LARGE SCALE GENOMIC DNA]</scope>
    <source>
        <strain evidence="3">HyVt-533</strain>
    </source>
</reference>
<dbReference type="PANTHER" id="PTHR21666">
    <property type="entry name" value="PEPTIDASE-RELATED"/>
    <property type="match status" value="1"/>
</dbReference>
<evidence type="ECO:0000256" key="1">
    <source>
        <dbReference type="SAM" id="SignalP"/>
    </source>
</evidence>
<dbReference type="AlphaFoldDB" id="A0A7V5U2D1"/>
<dbReference type="InterPro" id="IPR016047">
    <property type="entry name" value="M23ase_b-sheet_dom"/>
</dbReference>
<evidence type="ECO:0000259" key="2">
    <source>
        <dbReference type="Pfam" id="PF01551"/>
    </source>
</evidence>
<dbReference type="InterPro" id="IPR011055">
    <property type="entry name" value="Dup_hybrid_motif"/>
</dbReference>
<gene>
    <name evidence="3" type="ORF">ENJ96_03145</name>
</gene>
<feature type="chain" id="PRO_5031226304" evidence="1">
    <location>
        <begin position="22"/>
        <end position="271"/>
    </location>
</feature>
<comment type="caution">
    <text evidence="3">The sequence shown here is derived from an EMBL/GenBank/DDBJ whole genome shotgun (WGS) entry which is preliminary data.</text>
</comment>
<dbReference type="CDD" id="cd12797">
    <property type="entry name" value="M23_peptidase"/>
    <property type="match status" value="1"/>
</dbReference>
<dbReference type="Gene3D" id="2.60.40.1590">
    <property type="entry name" value="Peptidoglycan hydrolase domains"/>
    <property type="match status" value="1"/>
</dbReference>
<dbReference type="EMBL" id="DROK01000092">
    <property type="protein sequence ID" value="HHI96826.1"/>
    <property type="molecule type" value="Genomic_DNA"/>
</dbReference>
<dbReference type="Gene3D" id="2.70.70.10">
    <property type="entry name" value="Glucose Permease (Domain IIA)"/>
    <property type="match status" value="1"/>
</dbReference>
<dbReference type="Pfam" id="PF01551">
    <property type="entry name" value="Peptidase_M23"/>
    <property type="match status" value="1"/>
</dbReference>
<dbReference type="Proteomes" id="UP000886101">
    <property type="component" value="Unassembled WGS sequence"/>
</dbReference>
<dbReference type="SUPFAM" id="SSF51261">
    <property type="entry name" value="Duplicated hybrid motif"/>
    <property type="match status" value="1"/>
</dbReference>
<dbReference type="GO" id="GO:0004222">
    <property type="term" value="F:metalloendopeptidase activity"/>
    <property type="evidence" value="ECO:0007669"/>
    <property type="project" value="TreeGrafter"/>
</dbReference>
<name>A0A7V5U2D1_9BACT</name>
<feature type="signal peptide" evidence="1">
    <location>
        <begin position="1"/>
        <end position="21"/>
    </location>
</feature>
<evidence type="ECO:0000313" key="3">
    <source>
        <dbReference type="EMBL" id="HHI96826.1"/>
    </source>
</evidence>
<protein>
    <submittedName>
        <fullName evidence="3">M23 family metallopeptidase</fullName>
    </submittedName>
</protein>
<feature type="domain" description="M23ase beta-sheet core" evidence="2">
    <location>
        <begin position="170"/>
        <end position="264"/>
    </location>
</feature>
<dbReference type="PANTHER" id="PTHR21666:SF285">
    <property type="entry name" value="M23 FAMILY METALLOPEPTIDASE"/>
    <property type="match status" value="1"/>
</dbReference>
<organism evidence="3">
    <name type="scientific">Thermodesulfatator atlanticus</name>
    <dbReference type="NCBI Taxonomy" id="501497"/>
    <lineage>
        <taxon>Bacteria</taxon>
        <taxon>Pseudomonadati</taxon>
        <taxon>Thermodesulfobacteriota</taxon>
        <taxon>Thermodesulfobacteria</taxon>
        <taxon>Thermodesulfobacteriales</taxon>
        <taxon>Thermodesulfatatoraceae</taxon>
        <taxon>Thermodesulfatator</taxon>
    </lineage>
</organism>